<feature type="domain" description="Flagellar hook-length control protein-like C-terminal" evidence="2">
    <location>
        <begin position="475"/>
        <end position="557"/>
    </location>
</feature>
<feature type="compositionally biased region" description="Polar residues" evidence="1">
    <location>
        <begin position="547"/>
        <end position="574"/>
    </location>
</feature>
<dbReference type="Gene3D" id="3.30.750.140">
    <property type="match status" value="1"/>
</dbReference>
<proteinExistence type="predicted"/>
<feature type="compositionally biased region" description="Polar residues" evidence="1">
    <location>
        <begin position="294"/>
        <end position="324"/>
    </location>
</feature>
<feature type="compositionally biased region" description="Low complexity" evidence="1">
    <location>
        <begin position="393"/>
        <end position="408"/>
    </location>
</feature>
<evidence type="ECO:0000256" key="1">
    <source>
        <dbReference type="SAM" id="MobiDB-lite"/>
    </source>
</evidence>
<dbReference type="OrthoDB" id="7203912at2"/>
<organism evidence="3 4">
    <name type="scientific">Candidatus Phycosocius bacilliformis</name>
    <dbReference type="NCBI Taxonomy" id="1445552"/>
    <lineage>
        <taxon>Bacteria</taxon>
        <taxon>Pseudomonadati</taxon>
        <taxon>Pseudomonadota</taxon>
        <taxon>Alphaproteobacteria</taxon>
        <taxon>Caulobacterales</taxon>
        <taxon>Caulobacterales incertae sedis</taxon>
        <taxon>Candidatus Phycosocius</taxon>
    </lineage>
</organism>
<evidence type="ECO:0000259" key="2">
    <source>
        <dbReference type="Pfam" id="PF02120"/>
    </source>
</evidence>
<feature type="compositionally biased region" description="Basic and acidic residues" evidence="1">
    <location>
        <begin position="576"/>
        <end position="589"/>
    </location>
</feature>
<feature type="region of interest" description="Disordered" evidence="1">
    <location>
        <begin position="436"/>
        <end position="464"/>
    </location>
</feature>
<feature type="compositionally biased region" description="Low complexity" evidence="1">
    <location>
        <begin position="436"/>
        <end position="453"/>
    </location>
</feature>
<keyword evidence="4" id="KW-1185">Reference proteome</keyword>
<feature type="compositionally biased region" description="Low complexity" evidence="1">
    <location>
        <begin position="122"/>
        <end position="136"/>
    </location>
</feature>
<name>A0A2P2EC26_9PROT</name>
<dbReference type="EMBL" id="BFBR01000007">
    <property type="protein sequence ID" value="GBF58618.1"/>
    <property type="molecule type" value="Genomic_DNA"/>
</dbReference>
<dbReference type="AlphaFoldDB" id="A0A2P2EC26"/>
<feature type="region of interest" description="Disordered" evidence="1">
    <location>
        <begin position="378"/>
        <end position="423"/>
    </location>
</feature>
<dbReference type="InterPro" id="IPR038610">
    <property type="entry name" value="FliK-like_C_sf"/>
</dbReference>
<dbReference type="InterPro" id="IPR021136">
    <property type="entry name" value="Flagellar_hook_control-like_C"/>
</dbReference>
<reference evidence="3 4" key="1">
    <citation type="journal article" date="2018" name="Genome Announc.">
        <title>Draft Genome Sequence of "Candidatus Phycosocius bacilliformis," an Alphaproteobacterial Ectosymbiont of the Hydrocarbon-Producing Green Alga Botryococcus braunii.</title>
        <authorList>
            <person name="Tanabe Y."/>
            <person name="Yamaguchi H."/>
            <person name="Watanabe M.M."/>
        </authorList>
    </citation>
    <scope>NUCLEOTIDE SEQUENCE [LARGE SCALE GENOMIC DNA]</scope>
    <source>
        <strain evidence="3 4">BOTRYCO-2</strain>
    </source>
</reference>
<evidence type="ECO:0000313" key="3">
    <source>
        <dbReference type="EMBL" id="GBF58618.1"/>
    </source>
</evidence>
<accession>A0A2P2EC26</accession>
<dbReference type="CDD" id="cd17470">
    <property type="entry name" value="T3SS_Flik_C"/>
    <property type="match status" value="1"/>
</dbReference>
<dbReference type="Pfam" id="PF02120">
    <property type="entry name" value="Flg_hook"/>
    <property type="match status" value="1"/>
</dbReference>
<feature type="compositionally biased region" description="Polar residues" evidence="1">
    <location>
        <begin position="99"/>
        <end position="121"/>
    </location>
</feature>
<sequence length="614" mass="63469">MEFVGRAIDVTADMTAGRRATSARQNTDAGPQFEDLLAETVNASQPTPHSERAIDAQPAKADRQQEPPMQAGTISADSTNMSKQDVPLSNKPLRPVGAQQPSSEPVQTSQIDQDVLQSPNSQTTEPQPAQAAKPAKPATPPEFANLDPTILGMEGQVLPQNPGFVPPVLPLTGQAEKQASADPDLMSTSGQAQTSVVITREQGLMVAQSVLKAGELTSDGLPVQQQSQAEMSGTVIPAAGKDAGLQVQSATTQPATTQKLAAQVLAAQTLASPTVAIAAAQTVLNQGKPADASLSVSAGETDTPGPITTTASPVQTAQANNPATPSTPPQTALVDPTGQIDLNAPASQRFFEAQNGDVRSAKPILTQNAQAAITPDTGVVANPATGSQPGANVSPVPVPTSATPPAASGKGGSKSGTEEVGGTTQTAHVTMAHTDAASGAGASTEASGSAPATDSQARPANLPPHTIPMLAAAMMRRIHNGMKEFTLRLDPPELGRVDVRLTVSEDKKVRAVVTTDRPEALVDLALSARELTRALQDAGLELEDNGLTFSMNDPGNSQQQAQGERNETGSSAQARSRLDRQDAEQHEATSTRPPIPSFSGPVERWQRARITLTA</sequence>
<protein>
    <recommendedName>
        <fullName evidence="2">Flagellar hook-length control protein-like C-terminal domain-containing protein</fullName>
    </recommendedName>
</protein>
<gene>
    <name evidence="3" type="ORF">PbB2_02306</name>
</gene>
<dbReference type="Proteomes" id="UP000245086">
    <property type="component" value="Unassembled WGS sequence"/>
</dbReference>
<feature type="region of interest" description="Disordered" evidence="1">
    <location>
        <begin position="545"/>
        <end position="604"/>
    </location>
</feature>
<feature type="region of interest" description="Disordered" evidence="1">
    <location>
        <begin position="293"/>
        <end position="332"/>
    </location>
</feature>
<evidence type="ECO:0000313" key="4">
    <source>
        <dbReference type="Proteomes" id="UP000245086"/>
    </source>
</evidence>
<comment type="caution">
    <text evidence="3">The sequence shown here is derived from an EMBL/GenBank/DDBJ whole genome shotgun (WGS) entry which is preliminary data.</text>
</comment>
<feature type="compositionally biased region" description="Polar residues" evidence="1">
    <location>
        <begin position="72"/>
        <end position="83"/>
    </location>
</feature>
<feature type="compositionally biased region" description="Basic and acidic residues" evidence="1">
    <location>
        <begin position="49"/>
        <end position="65"/>
    </location>
</feature>
<feature type="region of interest" description="Disordered" evidence="1">
    <location>
        <begin position="1"/>
        <end position="147"/>
    </location>
</feature>